<evidence type="ECO:0000256" key="4">
    <source>
        <dbReference type="ARBA" id="ARBA00023139"/>
    </source>
</evidence>
<proteinExistence type="predicted"/>
<dbReference type="PROSITE" id="PS51257">
    <property type="entry name" value="PROKAR_LIPOPROTEIN"/>
    <property type="match status" value="1"/>
</dbReference>
<gene>
    <name evidence="8" type="ORF">DFP98_12294</name>
</gene>
<feature type="chain" id="PRO_5038383895" evidence="7">
    <location>
        <begin position="27"/>
        <end position="530"/>
    </location>
</feature>
<keyword evidence="3" id="KW-0472">Membrane</keyword>
<dbReference type="PANTHER" id="PTHR43649">
    <property type="entry name" value="ARABINOSE-BINDING PROTEIN-RELATED"/>
    <property type="match status" value="1"/>
</dbReference>
<keyword evidence="1" id="KW-1003">Cell membrane</keyword>
<evidence type="ECO:0000256" key="3">
    <source>
        <dbReference type="ARBA" id="ARBA00023136"/>
    </source>
</evidence>
<protein>
    <submittedName>
        <fullName evidence="8">Putative aldouronate transport system substrate-binding protein</fullName>
    </submittedName>
</protein>
<dbReference type="Pfam" id="PF13416">
    <property type="entry name" value="SBP_bac_8"/>
    <property type="match status" value="1"/>
</dbReference>
<dbReference type="AlphaFoldDB" id="A0A3D9IRV8"/>
<evidence type="ECO:0000256" key="2">
    <source>
        <dbReference type="ARBA" id="ARBA00022729"/>
    </source>
</evidence>
<dbReference type="SUPFAM" id="SSF53850">
    <property type="entry name" value="Periplasmic binding protein-like II"/>
    <property type="match status" value="1"/>
</dbReference>
<organism evidence="8 9">
    <name type="scientific">Cohnella phaseoli</name>
    <dbReference type="NCBI Taxonomy" id="456490"/>
    <lineage>
        <taxon>Bacteria</taxon>
        <taxon>Bacillati</taxon>
        <taxon>Bacillota</taxon>
        <taxon>Bacilli</taxon>
        <taxon>Bacillales</taxon>
        <taxon>Paenibacillaceae</taxon>
        <taxon>Cohnella</taxon>
    </lineage>
</organism>
<keyword evidence="2 7" id="KW-0732">Signal</keyword>
<evidence type="ECO:0000313" key="9">
    <source>
        <dbReference type="Proteomes" id="UP000256977"/>
    </source>
</evidence>
<dbReference type="RefSeq" id="WP_181917924.1">
    <property type="nucleotide sequence ID" value="NZ_QRDZ01000022.1"/>
</dbReference>
<feature type="region of interest" description="Disordered" evidence="6">
    <location>
        <begin position="29"/>
        <end position="52"/>
    </location>
</feature>
<feature type="compositionally biased region" description="Low complexity" evidence="6">
    <location>
        <begin position="29"/>
        <end position="45"/>
    </location>
</feature>
<evidence type="ECO:0000256" key="7">
    <source>
        <dbReference type="SAM" id="SignalP"/>
    </source>
</evidence>
<keyword evidence="9" id="KW-1185">Reference proteome</keyword>
<dbReference type="InterPro" id="IPR050490">
    <property type="entry name" value="Bact_solute-bd_prot1"/>
</dbReference>
<dbReference type="InterPro" id="IPR006059">
    <property type="entry name" value="SBP"/>
</dbReference>
<dbReference type="EMBL" id="QRDZ01000022">
    <property type="protein sequence ID" value="RED64541.1"/>
    <property type="molecule type" value="Genomic_DNA"/>
</dbReference>
<evidence type="ECO:0000313" key="8">
    <source>
        <dbReference type="EMBL" id="RED64541.1"/>
    </source>
</evidence>
<reference evidence="8 9" key="1">
    <citation type="submission" date="2018-07" db="EMBL/GenBank/DDBJ databases">
        <title>Genomic Encyclopedia of Type Strains, Phase III (KMG-III): the genomes of soil and plant-associated and newly described type strains.</title>
        <authorList>
            <person name="Whitman W."/>
        </authorList>
    </citation>
    <scope>NUCLEOTIDE SEQUENCE [LARGE SCALE GENOMIC DNA]</scope>
    <source>
        <strain evidence="8 9">CECT 7287</strain>
    </source>
</reference>
<comment type="caution">
    <text evidence="8">The sequence shown here is derived from an EMBL/GenBank/DDBJ whole genome shotgun (WGS) entry which is preliminary data.</text>
</comment>
<keyword evidence="5" id="KW-0449">Lipoprotein</keyword>
<name>A0A3D9IRV8_9BACL</name>
<evidence type="ECO:0000256" key="1">
    <source>
        <dbReference type="ARBA" id="ARBA00022475"/>
    </source>
</evidence>
<evidence type="ECO:0000256" key="6">
    <source>
        <dbReference type="SAM" id="MobiDB-lite"/>
    </source>
</evidence>
<dbReference type="Gene3D" id="3.40.190.10">
    <property type="entry name" value="Periplasmic binding protein-like II"/>
    <property type="match status" value="2"/>
</dbReference>
<dbReference type="PANTHER" id="PTHR43649:SF33">
    <property type="entry name" value="POLYGALACTURONAN_RHAMNOGALACTURONAN-BINDING PROTEIN YTCQ"/>
    <property type="match status" value="1"/>
</dbReference>
<evidence type="ECO:0000256" key="5">
    <source>
        <dbReference type="ARBA" id="ARBA00023288"/>
    </source>
</evidence>
<feature type="signal peptide" evidence="7">
    <location>
        <begin position="1"/>
        <end position="26"/>
    </location>
</feature>
<dbReference type="Proteomes" id="UP000256977">
    <property type="component" value="Unassembled WGS sequence"/>
</dbReference>
<keyword evidence="4" id="KW-0564">Palmitate</keyword>
<sequence length="530" mass="58749">MKKNTGKALKSLGLLALIGSLLTACSSGGNNAPASSGASPSAPGATQTEDGGAETVKDLGEITLFVDHPWWPMTEWKGKIPDEISKRTGIKVNVQIAADAQQLPLMIASGAQMPDIVYTYNNHQSMSNPDISYTWDELIEEYQLKDFEISPIARAVNATKDGSLYTIRNGFMTADELAECDKCLNPGQGLSVRADIMDALGNPKLETLDDYLNILGQVKEKYPDLIPAVITPGEAGSYLRIQHGVPRFGFYNSGDDQAKYYINHPDQEAFYLYVNKLYRDGYIVAENFTWQERTEAENQILNGKAFSLINASGDSETLNPRLESDGKQFRMTQIIKNLGSNAKVYSNGIGWSGMYVPKTAKNKEAASKFIQYMYSIEGQRLASWGIEGEDWTMHAEGYPVFNFDSKDQDKQVQMGVVWWGILADKGETSSLQRYVPDSASTAVMQELKKVTIVDSIFGKVVPAADSDEQVIQANIDNMIKNEEMKIYLAKSEEDAKVALKAMLDKTKDIGIDRLEEWATKEYNEAKSLMK</sequence>
<accession>A0A3D9IRV8</accession>